<dbReference type="InterPro" id="IPR010781">
    <property type="entry name" value="DUF1376"/>
</dbReference>
<keyword evidence="3" id="KW-1185">Reference proteome</keyword>
<evidence type="ECO:0000313" key="3">
    <source>
        <dbReference type="Proteomes" id="UP000190774"/>
    </source>
</evidence>
<feature type="compositionally biased region" description="Polar residues" evidence="1">
    <location>
        <begin position="183"/>
        <end position="195"/>
    </location>
</feature>
<dbReference type="OrthoDB" id="1345254at2"/>
<dbReference type="AlphaFoldDB" id="A0A1T4XZ34"/>
<gene>
    <name evidence="2" type="ORF">SAMN02745166_02208</name>
</gene>
<proteinExistence type="predicted"/>
<sequence length="327" mass="37035">MKTSPYVAFYPSDFLLGTMCMTSEEVGAYMRLLCFQWQQGGIPQEEDKLARISGIPAKKLSAVLTKFELHEDGLLKNRRMEAERVKVESFRDKQAERGKKGGRPRRSVESPTQPVETPQVTSELSPTKATENPRLFCGLSQTKSGKSQSETESETKTESSLPLNPPGGRVEESERREGFSADESPTLSQAQTASQAHPPPHDDLDPAHVDVHAHANAPETSLTTRVVSKVEPGPPPQTRTHTPGWHPCAEQIQIGSWFNRRPSTVWSDKEQKVWKALRLEEEDLEILQWFYTESGCRYLRQDLLTLLNNWRGEVDRGRNFNPEENRR</sequence>
<dbReference type="Pfam" id="PF07120">
    <property type="entry name" value="DUF1376"/>
    <property type="match status" value="1"/>
</dbReference>
<reference evidence="3" key="1">
    <citation type="submission" date="2017-02" db="EMBL/GenBank/DDBJ databases">
        <authorList>
            <person name="Varghese N."/>
            <person name="Submissions S."/>
        </authorList>
    </citation>
    <scope>NUCLEOTIDE SEQUENCE [LARGE SCALE GENOMIC DNA]</scope>
    <source>
        <strain evidence="3">ATCC 700200</strain>
    </source>
</reference>
<feature type="compositionally biased region" description="Polar residues" evidence="1">
    <location>
        <begin position="109"/>
        <end position="130"/>
    </location>
</feature>
<evidence type="ECO:0000313" key="2">
    <source>
        <dbReference type="EMBL" id="SKA94799.1"/>
    </source>
</evidence>
<evidence type="ECO:0000256" key="1">
    <source>
        <dbReference type="SAM" id="MobiDB-lite"/>
    </source>
</evidence>
<feature type="compositionally biased region" description="Basic and acidic residues" evidence="1">
    <location>
        <begin position="83"/>
        <end position="99"/>
    </location>
</feature>
<dbReference type="EMBL" id="FUYE01000006">
    <property type="protein sequence ID" value="SKA94799.1"/>
    <property type="molecule type" value="Genomic_DNA"/>
</dbReference>
<feature type="region of interest" description="Disordered" evidence="1">
    <location>
        <begin position="83"/>
        <end position="246"/>
    </location>
</feature>
<feature type="compositionally biased region" description="Basic and acidic residues" evidence="1">
    <location>
        <begin position="199"/>
        <end position="213"/>
    </location>
</feature>
<organism evidence="2 3">
    <name type="scientific">Prosthecobacter debontii</name>
    <dbReference type="NCBI Taxonomy" id="48467"/>
    <lineage>
        <taxon>Bacteria</taxon>
        <taxon>Pseudomonadati</taxon>
        <taxon>Verrucomicrobiota</taxon>
        <taxon>Verrucomicrobiia</taxon>
        <taxon>Verrucomicrobiales</taxon>
        <taxon>Verrucomicrobiaceae</taxon>
        <taxon>Prosthecobacter</taxon>
    </lineage>
</organism>
<name>A0A1T4XZ34_9BACT</name>
<dbReference type="STRING" id="48467.SAMN02745166_02208"/>
<dbReference type="Proteomes" id="UP000190774">
    <property type="component" value="Unassembled WGS sequence"/>
</dbReference>
<feature type="compositionally biased region" description="Basic and acidic residues" evidence="1">
    <location>
        <begin position="169"/>
        <end position="179"/>
    </location>
</feature>
<dbReference type="RefSeq" id="WP_078813546.1">
    <property type="nucleotide sequence ID" value="NZ_FUYE01000006.1"/>
</dbReference>
<accession>A0A1T4XZ34</accession>
<protein>
    <submittedName>
        <fullName evidence="2">Uncharacterized conserved protein YdaU, DUF1376 family</fullName>
    </submittedName>
</protein>